<keyword evidence="7" id="KW-1185">Reference proteome</keyword>
<dbReference type="PANTHER" id="PTHR35798">
    <property type="entry name" value="CELL DIVISION PROTEIN SEPF"/>
    <property type="match status" value="1"/>
</dbReference>
<dbReference type="GO" id="GO:0000917">
    <property type="term" value="P:division septum assembly"/>
    <property type="evidence" value="ECO:0007669"/>
    <property type="project" value="UniProtKB-KW"/>
</dbReference>
<organism evidence="6 7">
    <name type="scientific">Desulfosporosinus hippei DSM 8344</name>
    <dbReference type="NCBI Taxonomy" id="1121419"/>
    <lineage>
        <taxon>Bacteria</taxon>
        <taxon>Bacillati</taxon>
        <taxon>Bacillota</taxon>
        <taxon>Clostridia</taxon>
        <taxon>Eubacteriales</taxon>
        <taxon>Desulfitobacteriaceae</taxon>
        <taxon>Desulfosporosinus</taxon>
    </lineage>
</organism>
<evidence type="ECO:0000256" key="2">
    <source>
        <dbReference type="ARBA" id="ARBA00023210"/>
    </source>
</evidence>
<dbReference type="GO" id="GO:0043093">
    <property type="term" value="P:FtsZ-dependent cytokinesis"/>
    <property type="evidence" value="ECO:0007669"/>
    <property type="project" value="UniProtKB-UniRule"/>
</dbReference>
<dbReference type="Proteomes" id="UP000198656">
    <property type="component" value="Unassembled WGS sequence"/>
</dbReference>
<dbReference type="HAMAP" id="MF_01197">
    <property type="entry name" value="SepF"/>
    <property type="match status" value="1"/>
</dbReference>
<dbReference type="STRING" id="1121419.SAMN05443529_101167"/>
<accession>A0A1G7RRA6</accession>
<dbReference type="Gene3D" id="3.30.110.150">
    <property type="entry name" value="SepF-like protein"/>
    <property type="match status" value="1"/>
</dbReference>
<dbReference type="PANTHER" id="PTHR35798:SF1">
    <property type="entry name" value="CELL DIVISION PROTEIN SEPF"/>
    <property type="match status" value="1"/>
</dbReference>
<sequence>MAKLFDKVIGIMGFADEETEEDILEENEREKSVQEEVRTSRKNAQVVSIHTQKQMRVVVMEPNSFEEAQNIADQLKTRRPVIVNLENAEKVLAKRIVDFISGTTYALNGNMQKVGNGIFLFVPNNVDISGEMRDELKDKGLFWQSSKLGRD</sequence>
<keyword evidence="3 5" id="KW-0131">Cell cycle</keyword>
<evidence type="ECO:0000256" key="3">
    <source>
        <dbReference type="ARBA" id="ARBA00023306"/>
    </source>
</evidence>
<evidence type="ECO:0000313" key="7">
    <source>
        <dbReference type="Proteomes" id="UP000198656"/>
    </source>
</evidence>
<evidence type="ECO:0000256" key="1">
    <source>
        <dbReference type="ARBA" id="ARBA00022618"/>
    </source>
</evidence>
<reference evidence="7" key="1">
    <citation type="submission" date="2016-10" db="EMBL/GenBank/DDBJ databases">
        <authorList>
            <person name="Varghese N."/>
            <person name="Submissions S."/>
        </authorList>
    </citation>
    <scope>NUCLEOTIDE SEQUENCE [LARGE SCALE GENOMIC DNA]</scope>
    <source>
        <strain evidence="7">DSM 8344</strain>
    </source>
</reference>
<evidence type="ECO:0000313" key="6">
    <source>
        <dbReference type="EMBL" id="SDG13233.1"/>
    </source>
</evidence>
<dbReference type="InterPro" id="IPR007561">
    <property type="entry name" value="Cell_div_SepF/SepF-rel"/>
</dbReference>
<comment type="subunit">
    <text evidence="5">Homodimer. Interacts with FtsZ.</text>
</comment>
<comment type="similarity">
    <text evidence="5">Belongs to the SepF family.</text>
</comment>
<proteinExistence type="inferred from homology"/>
<protein>
    <recommendedName>
        <fullName evidence="5">Cell division protein SepF</fullName>
    </recommendedName>
</protein>
<comment type="function">
    <text evidence="4 5">Cell division protein that is part of the divisome complex and is recruited early to the Z-ring. Probably stimulates Z-ring formation, perhaps through the cross-linking of FtsZ protofilaments. Its function overlaps with FtsA.</text>
</comment>
<dbReference type="GO" id="GO:0005737">
    <property type="term" value="C:cytoplasm"/>
    <property type="evidence" value="ECO:0007669"/>
    <property type="project" value="UniProtKB-SubCell"/>
</dbReference>
<gene>
    <name evidence="5" type="primary">sepF</name>
    <name evidence="6" type="ORF">SAMN05443529_101167</name>
</gene>
<keyword evidence="5" id="KW-0963">Cytoplasm</keyword>
<evidence type="ECO:0000256" key="4">
    <source>
        <dbReference type="ARBA" id="ARBA00044936"/>
    </source>
</evidence>
<evidence type="ECO:0000256" key="5">
    <source>
        <dbReference type="HAMAP-Rule" id="MF_01197"/>
    </source>
</evidence>
<keyword evidence="1 5" id="KW-0132">Cell division</keyword>
<keyword evidence="2 5" id="KW-0717">Septation</keyword>
<dbReference type="EMBL" id="FNCP01000001">
    <property type="protein sequence ID" value="SDG13233.1"/>
    <property type="molecule type" value="Genomic_DNA"/>
</dbReference>
<dbReference type="InterPro" id="IPR038594">
    <property type="entry name" value="SepF-like_sf"/>
</dbReference>
<dbReference type="AlphaFoldDB" id="A0A1G7RRA6"/>
<dbReference type="Pfam" id="PF04472">
    <property type="entry name" value="SepF"/>
    <property type="match status" value="1"/>
</dbReference>
<name>A0A1G7RRA6_9FIRM</name>
<dbReference type="RefSeq" id="WP_034598509.1">
    <property type="nucleotide sequence ID" value="NZ_FNCP01000001.1"/>
</dbReference>
<dbReference type="OrthoDB" id="9815206at2"/>
<comment type="subcellular location">
    <subcellularLocation>
        <location evidence="5">Cytoplasm</location>
    </subcellularLocation>
    <text evidence="5">Localizes to the division site, in a FtsZ-dependent manner.</text>
</comment>
<dbReference type="InterPro" id="IPR023052">
    <property type="entry name" value="Cell_div_SepF"/>
</dbReference>